<feature type="compositionally biased region" description="Pro residues" evidence="3">
    <location>
        <begin position="603"/>
        <end position="625"/>
    </location>
</feature>
<dbReference type="GO" id="GO:0009166">
    <property type="term" value="P:nucleotide catabolic process"/>
    <property type="evidence" value="ECO:0007669"/>
    <property type="project" value="InterPro"/>
</dbReference>
<evidence type="ECO:0000256" key="2">
    <source>
        <dbReference type="RuleBase" id="RU362119"/>
    </source>
</evidence>
<accession>A0A1G9HRK7</accession>
<evidence type="ECO:0000259" key="4">
    <source>
        <dbReference type="Pfam" id="PF00149"/>
    </source>
</evidence>
<dbReference type="PROSITE" id="PS00786">
    <property type="entry name" value="5_NUCLEOTIDASE_2"/>
    <property type="match status" value="1"/>
</dbReference>
<comment type="similarity">
    <text evidence="2">Belongs to the 5'-nucleotidase family.</text>
</comment>
<evidence type="ECO:0000313" key="7">
    <source>
        <dbReference type="Proteomes" id="UP000199475"/>
    </source>
</evidence>
<dbReference type="RefSeq" id="WP_176761626.1">
    <property type="nucleotide sequence ID" value="NZ_FNGP01000001.1"/>
</dbReference>
<dbReference type="GO" id="GO:0046872">
    <property type="term" value="F:metal ion binding"/>
    <property type="evidence" value="ECO:0007669"/>
    <property type="project" value="InterPro"/>
</dbReference>
<evidence type="ECO:0000313" key="6">
    <source>
        <dbReference type="EMBL" id="SDL15588.1"/>
    </source>
</evidence>
<dbReference type="Pfam" id="PF00149">
    <property type="entry name" value="Metallophos"/>
    <property type="match status" value="1"/>
</dbReference>
<feature type="signal peptide" evidence="2">
    <location>
        <begin position="1"/>
        <end position="24"/>
    </location>
</feature>
<reference evidence="6 7" key="1">
    <citation type="submission" date="2016-10" db="EMBL/GenBank/DDBJ databases">
        <authorList>
            <person name="de Groot N.N."/>
        </authorList>
    </citation>
    <scope>NUCLEOTIDE SEQUENCE [LARGE SCALE GENOMIC DNA]</scope>
    <source>
        <strain evidence="6 7">CGMCC 1.9159</strain>
    </source>
</reference>
<sequence>MRKLSLLAALALGIGAVGPLQSVAVDGDTATLTIASTTDLHGYMLNWDYFRDAPYSDRAGHEIGLAQAASAIESLRDARGAESVIVVDNGDFLQGSPLDTYYATQAPITETGDEHAVAAAFDAVGYDVGNLGNHEFNYGLDYLAAFEGQIDHPLLGANVLDAATGEPLFDPYTLVTRQLGDAEVTVGFLGLTTPGSMIWDSKHLDGNVVIEDMVEAAQRWVPEVRAAGADIVVVLSHSGLSGSSYADADLPPENQSQAIAEQVPGIDAMVIGHTHRDEPIQWFTNAETGDQVAVTQPRYWGSGITDMTFDLVQADGAWTVESVDAVPLYSKDYEPSQAVVDAVAAGHADTIEWVNTKIATSVSELPATESRYRDTAIIDYIQMVQTETVRAALAGGEYADLPVLSIAAPFSRTAVFPEGDVTVRDMAALYIYDNTLEGVLMTGAQVRDFLEFSAKYYAQVEPGEAFVPETMTGVEYNGQTIPDYLYDIIAGINYEIDLSQPVGSRIENLQYVDGTPVGDDDQFVVAVNNYRRSGGGGFPHISEVPVVYNDLVEIRQVLIDWAIEHGTIDGDDFFVRNWRLTIADEPVFADDILHTTGGGVTPTPSPTPTPTPEPSPTATPAPVRPGLPSTGA</sequence>
<dbReference type="GO" id="GO:0016788">
    <property type="term" value="F:hydrolase activity, acting on ester bonds"/>
    <property type="evidence" value="ECO:0007669"/>
    <property type="project" value="InterPro"/>
</dbReference>
<dbReference type="Pfam" id="PF02872">
    <property type="entry name" value="5_nucleotid_C"/>
    <property type="match status" value="1"/>
</dbReference>
<dbReference type="InterPro" id="IPR004843">
    <property type="entry name" value="Calcineurin-like_PHP"/>
</dbReference>
<evidence type="ECO:0000256" key="1">
    <source>
        <dbReference type="ARBA" id="ARBA00022729"/>
    </source>
</evidence>
<dbReference type="Proteomes" id="UP000199475">
    <property type="component" value="Unassembled WGS sequence"/>
</dbReference>
<name>A0A1G9HRK7_9ACTN</name>
<dbReference type="EMBL" id="FNGP01000001">
    <property type="protein sequence ID" value="SDL15588.1"/>
    <property type="molecule type" value="Genomic_DNA"/>
</dbReference>
<protein>
    <submittedName>
        <fullName evidence="6">2',3'-cyclic-nucleotide 2'-phosphodiesterase / 3'-nucleotidase</fullName>
    </submittedName>
</protein>
<dbReference type="PANTHER" id="PTHR11575">
    <property type="entry name" value="5'-NUCLEOTIDASE-RELATED"/>
    <property type="match status" value="1"/>
</dbReference>
<dbReference type="AlphaFoldDB" id="A0A1G9HRK7"/>
<keyword evidence="1 2" id="KW-0732">Signal</keyword>
<evidence type="ECO:0000256" key="3">
    <source>
        <dbReference type="SAM" id="MobiDB-lite"/>
    </source>
</evidence>
<feature type="chain" id="PRO_5011327517" evidence="2">
    <location>
        <begin position="25"/>
        <end position="632"/>
    </location>
</feature>
<gene>
    <name evidence="6" type="ORF">SAMN04488242_0483</name>
</gene>
<dbReference type="STRING" id="686624.SAMN04488242_0483"/>
<proteinExistence type="inferred from homology"/>
<evidence type="ECO:0000259" key="5">
    <source>
        <dbReference type="Pfam" id="PF02872"/>
    </source>
</evidence>
<organism evidence="6 7">
    <name type="scientific">Tessaracoccus oleiagri</name>
    <dbReference type="NCBI Taxonomy" id="686624"/>
    <lineage>
        <taxon>Bacteria</taxon>
        <taxon>Bacillati</taxon>
        <taxon>Actinomycetota</taxon>
        <taxon>Actinomycetes</taxon>
        <taxon>Propionibacteriales</taxon>
        <taxon>Propionibacteriaceae</taxon>
        <taxon>Tessaracoccus</taxon>
    </lineage>
</organism>
<keyword evidence="2" id="KW-0378">Hydrolase</keyword>
<dbReference type="InterPro" id="IPR006179">
    <property type="entry name" value="5_nucleotidase/apyrase"/>
</dbReference>
<keyword evidence="7" id="KW-1185">Reference proteome</keyword>
<dbReference type="Gene3D" id="3.90.780.10">
    <property type="entry name" value="5'-Nucleotidase, C-terminal domain"/>
    <property type="match status" value="1"/>
</dbReference>
<dbReference type="Gene3D" id="3.60.21.10">
    <property type="match status" value="1"/>
</dbReference>
<dbReference type="GO" id="GO:0000166">
    <property type="term" value="F:nucleotide binding"/>
    <property type="evidence" value="ECO:0007669"/>
    <property type="project" value="UniProtKB-KW"/>
</dbReference>
<dbReference type="PRINTS" id="PR01607">
    <property type="entry name" value="APYRASEFAMLY"/>
</dbReference>
<dbReference type="SUPFAM" id="SSF55816">
    <property type="entry name" value="5'-nucleotidase (syn. UDP-sugar hydrolase), C-terminal domain"/>
    <property type="match status" value="1"/>
</dbReference>
<dbReference type="GO" id="GO:0030288">
    <property type="term" value="C:outer membrane-bounded periplasmic space"/>
    <property type="evidence" value="ECO:0007669"/>
    <property type="project" value="TreeGrafter"/>
</dbReference>
<keyword evidence="2" id="KW-0547">Nucleotide-binding</keyword>
<dbReference type="InterPro" id="IPR006146">
    <property type="entry name" value="5'-Nucleotdase_CS"/>
</dbReference>
<dbReference type="InterPro" id="IPR008334">
    <property type="entry name" value="5'-Nucleotdase_C"/>
</dbReference>
<dbReference type="InterPro" id="IPR029052">
    <property type="entry name" value="Metallo-depent_PP-like"/>
</dbReference>
<feature type="region of interest" description="Disordered" evidence="3">
    <location>
        <begin position="593"/>
        <end position="632"/>
    </location>
</feature>
<dbReference type="PANTHER" id="PTHR11575:SF6">
    <property type="entry name" value="2',3'-CYCLIC-NUCLEOTIDE 2'-PHOSPHODIESTERASE_3'-NUCLEOTIDASE"/>
    <property type="match status" value="1"/>
</dbReference>
<feature type="domain" description="Calcineurin-like phosphoesterase" evidence="4">
    <location>
        <begin position="33"/>
        <end position="276"/>
    </location>
</feature>
<feature type="domain" description="5'-Nucleotidase C-terminal" evidence="5">
    <location>
        <begin position="363"/>
        <end position="542"/>
    </location>
</feature>
<dbReference type="InterPro" id="IPR036907">
    <property type="entry name" value="5'-Nucleotdase_C_sf"/>
</dbReference>
<dbReference type="SUPFAM" id="SSF56300">
    <property type="entry name" value="Metallo-dependent phosphatases"/>
    <property type="match status" value="1"/>
</dbReference>